<protein>
    <recommendedName>
        <fullName evidence="3">Thioredoxin domain-containing protein</fullName>
    </recommendedName>
</protein>
<evidence type="ECO:0000256" key="2">
    <source>
        <dbReference type="ARBA" id="ARBA00023284"/>
    </source>
</evidence>
<accession>A0A9I9CN02</accession>
<evidence type="ECO:0000313" key="4">
    <source>
        <dbReference type="EnsemblPlants" id="MELO3C006026.2.1"/>
    </source>
</evidence>
<dbReference type="SUPFAM" id="SSF52833">
    <property type="entry name" value="Thioredoxin-like"/>
    <property type="match status" value="1"/>
</dbReference>
<dbReference type="PROSITE" id="PS00194">
    <property type="entry name" value="THIOREDOXIN_1"/>
    <property type="match status" value="1"/>
</dbReference>
<name>A0A9I9CN02_CUCME</name>
<sequence length="276" mass="31249">MADVFRFSSHSFYFSSTSLPPSFASSYSSLHPSLPSIQNPEKRSSPMPCYSTSYAMPLSFRPRKRLVSFKYTYPNNLRFRVCRMMLETAPVNCSLMQQVQAAVAEKDQPKWWEKNAPNMIDIHSTQEFLTALSEAGDRLVIVEFYGTWCASCRALFPRLCRTADEHPEILFLKVNFDENKPMCKSLNVKVLPYFHFYRGADGQLESFSCSLAKVSILVPLPTSSVPIHSLLWLAYDESNKIKDAIEMHNTARCSIGPPKGVGDLILEPSLAPKDKQ</sequence>
<dbReference type="InterPro" id="IPR036249">
    <property type="entry name" value="Thioredoxin-like_sf"/>
</dbReference>
<dbReference type="CDD" id="cd02947">
    <property type="entry name" value="TRX_family"/>
    <property type="match status" value="1"/>
</dbReference>
<dbReference type="GO" id="GO:0009507">
    <property type="term" value="C:chloroplast"/>
    <property type="evidence" value="ECO:0007669"/>
    <property type="project" value="UniProtKB-ARBA"/>
</dbReference>
<dbReference type="AlphaFoldDB" id="A0A9I9CN02"/>
<feature type="domain" description="Thioredoxin" evidence="3">
    <location>
        <begin position="93"/>
        <end position="271"/>
    </location>
</feature>
<dbReference type="PANTHER" id="PTHR43601">
    <property type="entry name" value="THIOREDOXIN, MITOCHONDRIAL"/>
    <property type="match status" value="1"/>
</dbReference>
<proteinExistence type="inferred from homology"/>
<dbReference type="PANTHER" id="PTHR43601:SF32">
    <property type="entry name" value="THIOREDOXIN-LIKE 2-2, CHLOROPLASTIC"/>
    <property type="match status" value="1"/>
</dbReference>
<dbReference type="Pfam" id="PF00085">
    <property type="entry name" value="Thioredoxin"/>
    <property type="match status" value="1"/>
</dbReference>
<dbReference type="GO" id="GO:0045454">
    <property type="term" value="P:cell redox homeostasis"/>
    <property type="evidence" value="ECO:0007669"/>
    <property type="project" value="TreeGrafter"/>
</dbReference>
<dbReference type="PROSITE" id="PS51352">
    <property type="entry name" value="THIOREDOXIN_2"/>
    <property type="match status" value="1"/>
</dbReference>
<keyword evidence="2" id="KW-0676">Redox-active center</keyword>
<reference evidence="4" key="1">
    <citation type="submission" date="2023-03" db="UniProtKB">
        <authorList>
            <consortium name="EnsemblPlants"/>
        </authorList>
    </citation>
    <scope>IDENTIFICATION</scope>
</reference>
<dbReference type="Gene3D" id="3.40.30.10">
    <property type="entry name" value="Glutaredoxin"/>
    <property type="match status" value="1"/>
</dbReference>
<dbReference type="EnsemblPlants" id="MELO3C006026.2.1">
    <property type="protein sequence ID" value="MELO3C006026.2.1"/>
    <property type="gene ID" value="MELO3C006026.2"/>
</dbReference>
<dbReference type="InterPro" id="IPR017937">
    <property type="entry name" value="Thioredoxin_CS"/>
</dbReference>
<dbReference type="InterPro" id="IPR013766">
    <property type="entry name" value="Thioredoxin_domain"/>
</dbReference>
<comment type="similarity">
    <text evidence="1">Belongs to the thioredoxin family.</text>
</comment>
<evidence type="ECO:0000256" key="1">
    <source>
        <dbReference type="ARBA" id="ARBA00008987"/>
    </source>
</evidence>
<dbReference type="Gramene" id="MELO3C006026.2.1">
    <property type="protein sequence ID" value="MELO3C006026.2.1"/>
    <property type="gene ID" value="MELO3C006026.2"/>
</dbReference>
<evidence type="ECO:0000259" key="3">
    <source>
        <dbReference type="PROSITE" id="PS51352"/>
    </source>
</evidence>
<organism evidence="4">
    <name type="scientific">Cucumis melo</name>
    <name type="common">Muskmelon</name>
    <dbReference type="NCBI Taxonomy" id="3656"/>
    <lineage>
        <taxon>Eukaryota</taxon>
        <taxon>Viridiplantae</taxon>
        <taxon>Streptophyta</taxon>
        <taxon>Embryophyta</taxon>
        <taxon>Tracheophyta</taxon>
        <taxon>Spermatophyta</taxon>
        <taxon>Magnoliopsida</taxon>
        <taxon>eudicotyledons</taxon>
        <taxon>Gunneridae</taxon>
        <taxon>Pentapetalae</taxon>
        <taxon>rosids</taxon>
        <taxon>fabids</taxon>
        <taxon>Cucurbitales</taxon>
        <taxon>Cucurbitaceae</taxon>
        <taxon>Benincaseae</taxon>
        <taxon>Cucumis</taxon>
    </lineage>
</organism>